<accession>A0A0R1XGW9</accession>
<dbReference type="SUPFAM" id="SSF53927">
    <property type="entry name" value="Cytidine deaminase-like"/>
    <property type="match status" value="1"/>
</dbReference>
<sequence length="355" mass="39055">MMEINDQYFMKIAIDQAKQATATWQNPQVGAVVVKDGEILATGHTQPFGGPHAERDALTKLTPSQTQGATLYVTLEPCNHYGKQPPCTQLIIDRGIKRVVIAETDPHSLVMGKGIAQLRQHGITVVTGVSEQAAAQVNPHYNFFFRHGRPWITLKQAISLDHRVSAGPGQRTVITNRAVYERVHRERARFQGIVIGSTTAIVDDPTLVPQPQPTFMPVRIVLDRRGRLANHPQLKLLHDGLAPTWVFTADPTLADRLSATTARVFCLPTGGVKEVVAAVAKEGLQSLYVEGGPTVHRAFAAADLVEEVTTYIDLRMLGQNGVAAFTPPVPWSFVDRQVELLGDNIRITERKQEHV</sequence>
<dbReference type="STRING" id="1423782.FD32_GL001668"/>
<feature type="binding site" evidence="16">
    <location>
        <position position="157"/>
    </location>
    <ligand>
        <name>NADP(+)</name>
        <dbReference type="ChEBI" id="CHEBI:58349"/>
    </ligand>
</feature>
<dbReference type="InterPro" id="IPR004794">
    <property type="entry name" value="Eubact_RibD"/>
</dbReference>
<comment type="function">
    <text evidence="1 14">Converts 2,5-diamino-6-(ribosylamino)-4(3h)-pyrimidinone 5'-phosphate into 5-amino-6-(ribosylamino)-2,4(1h,3h)-pyrimidinedione 5'-phosphate.</text>
</comment>
<evidence type="ECO:0000313" key="19">
    <source>
        <dbReference type="EMBL" id="KRM28741.1"/>
    </source>
</evidence>
<comment type="similarity">
    <text evidence="5 14">In the C-terminal section; belongs to the HTP reductase family.</text>
</comment>
<keyword evidence="8 14" id="KW-0862">Zinc</keyword>
<dbReference type="PATRIC" id="fig|1423782.4.peg.1734"/>
<dbReference type="GO" id="GO:0008835">
    <property type="term" value="F:diaminohydroxyphosphoribosylaminopyrimidine deaminase activity"/>
    <property type="evidence" value="ECO:0007669"/>
    <property type="project" value="UniProtKB-EC"/>
</dbReference>
<keyword evidence="11" id="KW-0511">Multifunctional enzyme</keyword>
<protein>
    <recommendedName>
        <fullName evidence="14">Riboflavin biosynthesis protein RibD</fullName>
    </recommendedName>
    <domain>
        <recommendedName>
            <fullName evidence="14">Diaminohydroxyphosphoribosylaminopyrimidine deaminase</fullName>
            <shortName evidence="14">DRAP deaminase</shortName>
            <ecNumber evidence="14">3.5.4.26</ecNumber>
        </recommendedName>
        <alternativeName>
            <fullName evidence="14">Riboflavin-specific deaminase</fullName>
        </alternativeName>
    </domain>
    <domain>
        <recommendedName>
            <fullName evidence="14">5-amino-6-(5-phosphoribosylamino)uracil reductase</fullName>
            <ecNumber evidence="14">1.1.1.193</ecNumber>
        </recommendedName>
        <alternativeName>
            <fullName evidence="14">HTP reductase</fullName>
        </alternativeName>
    </domain>
</protein>
<dbReference type="EC" id="3.5.4.26" evidence="14"/>
<dbReference type="PROSITE" id="PS00903">
    <property type="entry name" value="CYT_DCMP_DEAMINASES_1"/>
    <property type="match status" value="1"/>
</dbReference>
<evidence type="ECO:0000256" key="1">
    <source>
        <dbReference type="ARBA" id="ARBA00002151"/>
    </source>
</evidence>
<dbReference type="EC" id="1.1.1.193" evidence="14"/>
<dbReference type="InterPro" id="IPR016192">
    <property type="entry name" value="APOBEC/CMP_deaminase_Zn-bd"/>
</dbReference>
<gene>
    <name evidence="19" type="ORF">FD32_GL001668</name>
</gene>
<proteinExistence type="inferred from homology"/>
<evidence type="ECO:0000256" key="9">
    <source>
        <dbReference type="ARBA" id="ARBA00022857"/>
    </source>
</evidence>
<keyword evidence="14" id="KW-0378">Hydrolase</keyword>
<comment type="pathway">
    <text evidence="3 14">Cofactor biosynthesis; riboflavin biosynthesis; 5-amino-6-(D-ribitylamino)uracil from GTP: step 3/4.</text>
</comment>
<evidence type="ECO:0000256" key="2">
    <source>
        <dbReference type="ARBA" id="ARBA00004882"/>
    </source>
</evidence>
<evidence type="ECO:0000256" key="16">
    <source>
        <dbReference type="PIRSR" id="PIRSR006769-2"/>
    </source>
</evidence>
<evidence type="ECO:0000256" key="12">
    <source>
        <dbReference type="ARBA" id="ARBA00049861"/>
    </source>
</evidence>
<evidence type="ECO:0000256" key="10">
    <source>
        <dbReference type="ARBA" id="ARBA00023002"/>
    </source>
</evidence>
<keyword evidence="7 14" id="KW-0479">Metal-binding</keyword>
<feature type="binding site" evidence="17">
    <location>
        <position position="52"/>
    </location>
    <ligand>
        <name>Zn(2+)</name>
        <dbReference type="ChEBI" id="CHEBI:29105"/>
        <note>catalytic</note>
    </ligand>
</feature>
<feature type="binding site" evidence="16">
    <location>
        <position position="290"/>
    </location>
    <ligand>
        <name>substrate</name>
    </ligand>
</feature>
<feature type="binding site" evidence="16">
    <location>
        <position position="207"/>
    </location>
    <ligand>
        <name>substrate</name>
    </ligand>
</feature>
<feature type="binding site" evidence="17">
    <location>
        <position position="78"/>
    </location>
    <ligand>
        <name>Zn(2+)</name>
        <dbReference type="ChEBI" id="CHEBI:29105"/>
        <note>catalytic</note>
    </ligand>
</feature>
<feature type="active site" description="Proton donor" evidence="15">
    <location>
        <position position="54"/>
    </location>
</feature>
<feature type="binding site" evidence="16">
    <location>
        <position position="199"/>
    </location>
    <ligand>
        <name>NADP(+)</name>
        <dbReference type="ChEBI" id="CHEBI:58349"/>
    </ligand>
</feature>
<evidence type="ECO:0000256" key="8">
    <source>
        <dbReference type="ARBA" id="ARBA00022833"/>
    </source>
</evidence>
<dbReference type="PROSITE" id="PS51747">
    <property type="entry name" value="CYT_DCMP_DEAMINASES_2"/>
    <property type="match status" value="1"/>
</dbReference>
<comment type="catalytic activity">
    <reaction evidence="12 14">
        <text>5-amino-6-(5-phospho-D-ribitylamino)uracil + NADP(+) = 5-amino-6-(5-phospho-D-ribosylamino)uracil + NADPH + H(+)</text>
        <dbReference type="Rhea" id="RHEA:17845"/>
        <dbReference type="ChEBI" id="CHEBI:15378"/>
        <dbReference type="ChEBI" id="CHEBI:57783"/>
        <dbReference type="ChEBI" id="CHEBI:58349"/>
        <dbReference type="ChEBI" id="CHEBI:58421"/>
        <dbReference type="ChEBI" id="CHEBI:58453"/>
        <dbReference type="EC" id="1.1.1.193"/>
    </reaction>
</comment>
<dbReference type="CDD" id="cd01284">
    <property type="entry name" value="Riboflavin_deaminase-reductase"/>
    <property type="match status" value="1"/>
</dbReference>
<evidence type="ECO:0000256" key="4">
    <source>
        <dbReference type="ARBA" id="ARBA00005259"/>
    </source>
</evidence>
<dbReference type="Gene3D" id="3.40.140.10">
    <property type="entry name" value="Cytidine Deaminase, domain 2"/>
    <property type="match status" value="1"/>
</dbReference>
<dbReference type="PANTHER" id="PTHR38011:SF7">
    <property type="entry name" value="2,5-DIAMINO-6-RIBOSYLAMINO-4(3H)-PYRIMIDINONE 5'-PHOSPHATE REDUCTASE"/>
    <property type="match status" value="1"/>
</dbReference>
<evidence type="ECO:0000256" key="11">
    <source>
        <dbReference type="ARBA" id="ARBA00023268"/>
    </source>
</evidence>
<feature type="binding site" evidence="16">
    <location>
        <position position="187"/>
    </location>
    <ligand>
        <name>substrate</name>
    </ligand>
</feature>
<dbReference type="Proteomes" id="UP000051412">
    <property type="component" value="Unassembled WGS sequence"/>
</dbReference>
<dbReference type="Pfam" id="PF00383">
    <property type="entry name" value="dCMP_cyt_deam_1"/>
    <property type="match status" value="1"/>
</dbReference>
<dbReference type="InterPro" id="IPR002125">
    <property type="entry name" value="CMP_dCMP_dom"/>
</dbReference>
<comment type="similarity">
    <text evidence="4 14">In the N-terminal section; belongs to the cytidine and deoxycytidylate deaminase family.</text>
</comment>
<comment type="catalytic activity">
    <reaction evidence="13 14">
        <text>2,5-diamino-6-hydroxy-4-(5-phosphoribosylamino)-pyrimidine + H2O + H(+) = 5-amino-6-(5-phospho-D-ribosylamino)uracil + NH4(+)</text>
        <dbReference type="Rhea" id="RHEA:21868"/>
        <dbReference type="ChEBI" id="CHEBI:15377"/>
        <dbReference type="ChEBI" id="CHEBI:15378"/>
        <dbReference type="ChEBI" id="CHEBI:28938"/>
        <dbReference type="ChEBI" id="CHEBI:58453"/>
        <dbReference type="ChEBI" id="CHEBI:58614"/>
        <dbReference type="EC" id="3.5.4.26"/>
    </reaction>
</comment>
<feature type="binding site" evidence="16">
    <location>
        <position position="203"/>
    </location>
    <ligand>
        <name>substrate</name>
    </ligand>
</feature>
<comment type="caution">
    <text evidence="19">The sequence shown here is derived from an EMBL/GenBank/DDBJ whole genome shotgun (WGS) entry which is preliminary data.</text>
</comment>
<evidence type="ECO:0000259" key="18">
    <source>
        <dbReference type="PROSITE" id="PS51747"/>
    </source>
</evidence>
<evidence type="ECO:0000256" key="15">
    <source>
        <dbReference type="PIRSR" id="PIRSR006769-1"/>
    </source>
</evidence>
<feature type="binding site" evidence="17">
    <location>
        <position position="87"/>
    </location>
    <ligand>
        <name>Zn(2+)</name>
        <dbReference type="ChEBI" id="CHEBI:29105"/>
        <note>catalytic</note>
    </ligand>
</feature>
<dbReference type="InterPro" id="IPR002734">
    <property type="entry name" value="RibDG_C"/>
</dbReference>
<evidence type="ECO:0000313" key="20">
    <source>
        <dbReference type="Proteomes" id="UP000051412"/>
    </source>
</evidence>
<evidence type="ECO:0000256" key="3">
    <source>
        <dbReference type="ARBA" id="ARBA00004910"/>
    </source>
</evidence>
<feature type="domain" description="CMP/dCMP-type deaminase" evidence="18">
    <location>
        <begin position="4"/>
        <end position="126"/>
    </location>
</feature>
<feature type="binding site" evidence="16">
    <location>
        <begin position="292"/>
        <end position="298"/>
    </location>
    <ligand>
        <name>NADP(+)</name>
        <dbReference type="ChEBI" id="CHEBI:58349"/>
    </ligand>
</feature>
<dbReference type="InterPro" id="IPR024072">
    <property type="entry name" value="DHFR-like_dom_sf"/>
</dbReference>
<evidence type="ECO:0000256" key="17">
    <source>
        <dbReference type="PIRSR" id="PIRSR006769-3"/>
    </source>
</evidence>
<organism evidence="19 20">
    <name type="scientific">Limosilactobacillus panis DSM 6035</name>
    <dbReference type="NCBI Taxonomy" id="1423782"/>
    <lineage>
        <taxon>Bacteria</taxon>
        <taxon>Bacillati</taxon>
        <taxon>Bacillota</taxon>
        <taxon>Bacilli</taxon>
        <taxon>Lactobacillales</taxon>
        <taxon>Lactobacillaceae</taxon>
        <taxon>Limosilactobacillus</taxon>
    </lineage>
</organism>
<dbReference type="EMBL" id="AZGM01000038">
    <property type="protein sequence ID" value="KRM28741.1"/>
    <property type="molecule type" value="Genomic_DNA"/>
</dbReference>
<dbReference type="SUPFAM" id="SSF53597">
    <property type="entry name" value="Dihydrofolate reductase-like"/>
    <property type="match status" value="1"/>
</dbReference>
<keyword evidence="6 14" id="KW-0686">Riboflavin biosynthesis</keyword>
<keyword evidence="20" id="KW-1185">Reference proteome</keyword>
<evidence type="ECO:0000256" key="14">
    <source>
        <dbReference type="PIRNR" id="PIRNR006769"/>
    </source>
</evidence>
<dbReference type="AlphaFoldDB" id="A0A0R1XGW9"/>
<dbReference type="PIRSF" id="PIRSF006769">
    <property type="entry name" value="RibD"/>
    <property type="match status" value="1"/>
</dbReference>
<dbReference type="GO" id="GO:0008270">
    <property type="term" value="F:zinc ion binding"/>
    <property type="evidence" value="ECO:0007669"/>
    <property type="project" value="InterPro"/>
</dbReference>
<dbReference type="PANTHER" id="PTHR38011">
    <property type="entry name" value="DIHYDROFOLATE REDUCTASE FAMILY PROTEIN (AFU_ORTHOLOGUE AFUA_8G06820)"/>
    <property type="match status" value="1"/>
</dbReference>
<evidence type="ECO:0000256" key="5">
    <source>
        <dbReference type="ARBA" id="ARBA00007417"/>
    </source>
</evidence>
<dbReference type="NCBIfam" id="TIGR00326">
    <property type="entry name" value="eubact_ribD"/>
    <property type="match status" value="1"/>
</dbReference>
<dbReference type="GO" id="GO:0009231">
    <property type="term" value="P:riboflavin biosynthetic process"/>
    <property type="evidence" value="ECO:0007669"/>
    <property type="project" value="UniProtKB-UniPathway"/>
</dbReference>
<keyword evidence="10 14" id="KW-0560">Oxidoreductase</keyword>
<dbReference type="InterPro" id="IPR050765">
    <property type="entry name" value="Riboflavin_Biosynth_HTPR"/>
</dbReference>
<comment type="pathway">
    <text evidence="2 14">Cofactor biosynthesis; riboflavin biosynthesis; 5-amino-6-(D-ribitylamino)uracil from GTP: step 2/4.</text>
</comment>
<evidence type="ECO:0000256" key="6">
    <source>
        <dbReference type="ARBA" id="ARBA00022619"/>
    </source>
</evidence>
<evidence type="ECO:0000256" key="13">
    <source>
        <dbReference type="ARBA" id="ARBA00049886"/>
    </source>
</evidence>
<comment type="cofactor">
    <cofactor evidence="14 17">
        <name>Zn(2+)</name>
        <dbReference type="ChEBI" id="CHEBI:29105"/>
    </cofactor>
    <text evidence="14 17">Binds 1 zinc ion.</text>
</comment>
<dbReference type="Pfam" id="PF01872">
    <property type="entry name" value="RibD_C"/>
    <property type="match status" value="1"/>
</dbReference>
<dbReference type="InterPro" id="IPR016193">
    <property type="entry name" value="Cytidine_deaminase-like"/>
</dbReference>
<dbReference type="GO" id="GO:0008703">
    <property type="term" value="F:5-amino-6-(5-phosphoribosylamino)uracil reductase activity"/>
    <property type="evidence" value="ECO:0007669"/>
    <property type="project" value="UniProtKB-EC"/>
</dbReference>
<name>A0A0R1XGW9_9LACO</name>
<evidence type="ECO:0000256" key="7">
    <source>
        <dbReference type="ARBA" id="ARBA00022723"/>
    </source>
</evidence>
<dbReference type="Gene3D" id="3.40.430.10">
    <property type="entry name" value="Dihydrofolate Reductase, subunit A"/>
    <property type="match status" value="1"/>
</dbReference>
<keyword evidence="9 14" id="KW-0521">NADP</keyword>
<dbReference type="UniPathway" id="UPA00275">
    <property type="reaction ID" value="UER00401"/>
</dbReference>
<reference evidence="19 20" key="1">
    <citation type="journal article" date="2015" name="Genome Announc.">
        <title>Expanding the biotechnology potential of lactobacilli through comparative genomics of 213 strains and associated genera.</title>
        <authorList>
            <person name="Sun Z."/>
            <person name="Harris H.M."/>
            <person name="McCann A."/>
            <person name="Guo C."/>
            <person name="Argimon S."/>
            <person name="Zhang W."/>
            <person name="Yang X."/>
            <person name="Jeffery I.B."/>
            <person name="Cooney J.C."/>
            <person name="Kagawa T.F."/>
            <person name="Liu W."/>
            <person name="Song Y."/>
            <person name="Salvetti E."/>
            <person name="Wrobel A."/>
            <person name="Rasinkangas P."/>
            <person name="Parkhill J."/>
            <person name="Rea M.C."/>
            <person name="O'Sullivan O."/>
            <person name="Ritari J."/>
            <person name="Douillard F.P."/>
            <person name="Paul Ross R."/>
            <person name="Yang R."/>
            <person name="Briner A.E."/>
            <person name="Felis G.E."/>
            <person name="de Vos W.M."/>
            <person name="Barrangou R."/>
            <person name="Klaenhammer T.R."/>
            <person name="Caufield P.W."/>
            <person name="Cui Y."/>
            <person name="Zhang H."/>
            <person name="O'Toole P.W."/>
        </authorList>
    </citation>
    <scope>NUCLEOTIDE SEQUENCE [LARGE SCALE GENOMIC DNA]</scope>
    <source>
        <strain evidence="19 20">DSM 6035</strain>
    </source>
</reference>